<dbReference type="Pfam" id="PF25954">
    <property type="entry name" value="Beta-barrel_RND_2"/>
    <property type="match status" value="1"/>
</dbReference>
<dbReference type="InterPro" id="IPR006143">
    <property type="entry name" value="RND_pump_MFP"/>
</dbReference>
<dbReference type="Gene3D" id="2.40.50.100">
    <property type="match status" value="1"/>
</dbReference>
<sequence length="378" mass="42113">MIPFVSISVDILCFYIMNRYCMHSQWRYRWTILALLVMLTLMGCEAQTAATPASVPTQRPHLVELFEVNSVMMGADRVRTGNLRAQQTFDLFAREEGQLLHLPYHPGDRVEKGAVLAELDDTQLSAQRRRVMAELGRADSDLQRARSLAGRNLISAEELQRRETDLAVLRAERDLLDVRIAFAKMTAPFTGVVTQRLVEPGAFLAKNTHLLSLSDPSVLRVDLRVSEQELVLLSVGDEVELQIDTAGSERFQAYISRIYPDIDPITRRGQLEITASSLPSSARSGQLVRVRLTSAIAERLMVPFSAIRVEGESYVYVVSQNHEVEKRSIQLGQRIADQVEVVSGLSNGESIVIRGFMGLTEGRRVTPVTPLALRNGAG</sequence>
<dbReference type="Pfam" id="PF25917">
    <property type="entry name" value="BSH_RND"/>
    <property type="match status" value="1"/>
</dbReference>
<protein>
    <submittedName>
        <fullName evidence="7">Uncharacterized protein</fullName>
    </submittedName>
</protein>
<dbReference type="AlphaFoldDB" id="A0A364NPK0"/>
<dbReference type="NCBIfam" id="TIGR01730">
    <property type="entry name" value="RND_mfp"/>
    <property type="match status" value="1"/>
</dbReference>
<evidence type="ECO:0000256" key="3">
    <source>
        <dbReference type="ARBA" id="ARBA00022448"/>
    </source>
</evidence>
<evidence type="ECO:0000313" key="8">
    <source>
        <dbReference type="Proteomes" id="UP000250744"/>
    </source>
</evidence>
<evidence type="ECO:0000259" key="6">
    <source>
        <dbReference type="Pfam" id="PF25967"/>
    </source>
</evidence>
<evidence type="ECO:0000259" key="5">
    <source>
        <dbReference type="Pfam" id="PF25954"/>
    </source>
</evidence>
<feature type="domain" description="Multidrug resistance protein MdtA-like C-terminal permuted SH3" evidence="6">
    <location>
        <begin position="302"/>
        <end position="355"/>
    </location>
</feature>
<dbReference type="Pfam" id="PF25967">
    <property type="entry name" value="RND-MFP_C"/>
    <property type="match status" value="1"/>
</dbReference>
<dbReference type="InterPro" id="IPR058792">
    <property type="entry name" value="Beta-barrel_RND_2"/>
</dbReference>
<feature type="domain" description="CusB-like beta-barrel" evidence="5">
    <location>
        <begin position="222"/>
        <end position="294"/>
    </location>
</feature>
<dbReference type="GO" id="GO:1990281">
    <property type="term" value="C:efflux pump complex"/>
    <property type="evidence" value="ECO:0007669"/>
    <property type="project" value="TreeGrafter"/>
</dbReference>
<gene>
    <name evidence="7" type="ORF">DN062_04855</name>
</gene>
<dbReference type="Gene3D" id="1.10.287.470">
    <property type="entry name" value="Helix hairpin bin"/>
    <property type="match status" value="1"/>
</dbReference>
<dbReference type="InterPro" id="IPR058625">
    <property type="entry name" value="MdtA-like_BSH"/>
</dbReference>
<feature type="domain" description="Multidrug resistance protein MdtA-like barrel-sandwich hybrid" evidence="4">
    <location>
        <begin position="91"/>
        <end position="207"/>
    </location>
</feature>
<dbReference type="OrthoDB" id="9806939at2"/>
<dbReference type="GO" id="GO:0015562">
    <property type="term" value="F:efflux transmembrane transporter activity"/>
    <property type="evidence" value="ECO:0007669"/>
    <property type="project" value="TreeGrafter"/>
</dbReference>
<evidence type="ECO:0000313" key="7">
    <source>
        <dbReference type="EMBL" id="RAU18817.1"/>
    </source>
</evidence>
<dbReference type="PANTHER" id="PTHR30469">
    <property type="entry name" value="MULTIDRUG RESISTANCE PROTEIN MDTA"/>
    <property type="match status" value="1"/>
</dbReference>
<dbReference type="Gene3D" id="2.40.420.20">
    <property type="match status" value="1"/>
</dbReference>
<evidence type="ECO:0000256" key="1">
    <source>
        <dbReference type="ARBA" id="ARBA00004196"/>
    </source>
</evidence>
<organism evidence="7 8">
    <name type="scientific">Nitrincola tibetensis</name>
    <dbReference type="NCBI Taxonomy" id="2219697"/>
    <lineage>
        <taxon>Bacteria</taxon>
        <taxon>Pseudomonadati</taxon>
        <taxon>Pseudomonadota</taxon>
        <taxon>Gammaproteobacteria</taxon>
        <taxon>Oceanospirillales</taxon>
        <taxon>Oceanospirillaceae</taxon>
        <taxon>Nitrincola</taxon>
    </lineage>
</organism>
<comment type="caution">
    <text evidence="7">The sequence shown here is derived from an EMBL/GenBank/DDBJ whole genome shotgun (WGS) entry which is preliminary data.</text>
</comment>
<comment type="subcellular location">
    <subcellularLocation>
        <location evidence="1">Cell envelope</location>
    </subcellularLocation>
</comment>
<keyword evidence="3" id="KW-0813">Transport</keyword>
<dbReference type="InterPro" id="IPR058627">
    <property type="entry name" value="MdtA-like_C"/>
</dbReference>
<dbReference type="PANTHER" id="PTHR30469:SF15">
    <property type="entry name" value="HLYD FAMILY OF SECRETION PROTEINS"/>
    <property type="match status" value="1"/>
</dbReference>
<evidence type="ECO:0000259" key="4">
    <source>
        <dbReference type="Pfam" id="PF25917"/>
    </source>
</evidence>
<comment type="similarity">
    <text evidence="2">Belongs to the membrane fusion protein (MFP) (TC 8.A.1) family.</text>
</comment>
<proteinExistence type="inferred from homology"/>
<accession>A0A364NPK0</accession>
<dbReference type="SUPFAM" id="SSF111369">
    <property type="entry name" value="HlyD-like secretion proteins"/>
    <property type="match status" value="1"/>
</dbReference>
<keyword evidence="8" id="KW-1185">Reference proteome</keyword>
<dbReference type="Proteomes" id="UP000250744">
    <property type="component" value="Unassembled WGS sequence"/>
</dbReference>
<name>A0A364NPK0_9GAMM</name>
<evidence type="ECO:0000256" key="2">
    <source>
        <dbReference type="ARBA" id="ARBA00009477"/>
    </source>
</evidence>
<dbReference type="EMBL" id="QKRX01000003">
    <property type="protein sequence ID" value="RAU18817.1"/>
    <property type="molecule type" value="Genomic_DNA"/>
</dbReference>
<dbReference type="Gene3D" id="2.40.30.170">
    <property type="match status" value="1"/>
</dbReference>
<reference evidence="7 8" key="1">
    <citation type="submission" date="2018-06" db="EMBL/GenBank/DDBJ databases">
        <title>Nitrincola tibetense sp. nov., isolated from Lake XuguoCo on Tibetan Plateau.</title>
        <authorList>
            <person name="Xing P."/>
        </authorList>
    </citation>
    <scope>NUCLEOTIDE SEQUENCE [LARGE SCALE GENOMIC DNA]</scope>
    <source>
        <strain evidence="8">xg18</strain>
    </source>
</reference>